<protein>
    <submittedName>
        <fullName evidence="1">Uncharacterized protein</fullName>
    </submittedName>
</protein>
<evidence type="ECO:0000313" key="1">
    <source>
        <dbReference type="EMBL" id="RCS25848.1"/>
    </source>
</evidence>
<proteinExistence type="predicted"/>
<dbReference type="Proteomes" id="UP000253420">
    <property type="component" value="Unassembled WGS sequence"/>
</dbReference>
<dbReference type="EMBL" id="QOZG01000001">
    <property type="protein sequence ID" value="RCS25848.1"/>
    <property type="molecule type" value="Genomic_DNA"/>
</dbReference>
<reference evidence="1 2" key="1">
    <citation type="submission" date="2018-07" db="EMBL/GenBank/DDBJ databases">
        <title>The draft genome of Phyllobacterium salinisoli.</title>
        <authorList>
            <person name="Liu L."/>
            <person name="Li L."/>
            <person name="Zhang X."/>
            <person name="Liang L."/>
        </authorList>
    </citation>
    <scope>NUCLEOTIDE SEQUENCE [LARGE SCALE GENOMIC DNA]</scope>
    <source>
        <strain evidence="1 2">LLAN61</strain>
    </source>
</reference>
<name>A0A368K907_9HYPH</name>
<dbReference type="RefSeq" id="WP_114438939.1">
    <property type="nucleotide sequence ID" value="NZ_QOZG01000001.1"/>
</dbReference>
<organism evidence="1 2">
    <name type="scientific">Phyllobacterium salinisoli</name>
    <dbReference type="NCBI Taxonomy" id="1899321"/>
    <lineage>
        <taxon>Bacteria</taxon>
        <taxon>Pseudomonadati</taxon>
        <taxon>Pseudomonadota</taxon>
        <taxon>Alphaproteobacteria</taxon>
        <taxon>Hyphomicrobiales</taxon>
        <taxon>Phyllobacteriaceae</taxon>
        <taxon>Phyllobacterium</taxon>
    </lineage>
</organism>
<gene>
    <name evidence="1" type="ORF">DUT91_03560</name>
</gene>
<accession>A0A368K907</accession>
<keyword evidence="2" id="KW-1185">Reference proteome</keyword>
<sequence length="443" mass="49336">MIDENAEYRITSLVYDTDICDQTDAEYTGNIPPGQMDKRVELTAAVLDDQNNPPTTPQTVYWSCPRSVVQFSDKTGTITSTSITDAEAGGATIYASCSKPALAMISASLIPDGDLSEQFFMRVVFCNITLNSDSPFAAPKGGSLIQIPLVYHDNTDSYYYNFRVIDNTIGKVTGLVAGWTAQIDRYGIPLEKTLLFPLNHLSGSLGPPPVYWPDLYTRGIDVPYQVMNSDSSSYDAIVQNEKTQASAGQNVVQYLYQDGVESPATVSTWFPYEATGVAWAQPDPNKLENPSYLIPILWNPNTKQEEDKPTVITNDYFWWDETHKAYWLIFKIHTDALNQNDKVFPYLYANGFVSDTDQRVSYSHNIGEHIVTKDINGNNSEITLMIPSTPLVNIAKGSGNNYGSLEIDYLVNEFYWSHVFSAPTDFDPDDLEPPSREASSTAK</sequence>
<evidence type="ECO:0000313" key="2">
    <source>
        <dbReference type="Proteomes" id="UP000253420"/>
    </source>
</evidence>
<dbReference type="OrthoDB" id="8625091at2"/>
<dbReference type="AlphaFoldDB" id="A0A368K907"/>
<comment type="caution">
    <text evidence="1">The sequence shown here is derived from an EMBL/GenBank/DDBJ whole genome shotgun (WGS) entry which is preliminary data.</text>
</comment>